<sequence>MPSVPHGQHLLDQLRKQREADFLCDCMVAIGESRFRAHRNVLAAFSTYFSLHGTQEGAVNASLDPELVNEASFEKLLDYIYTGELHIDSGNVAEICRAAQFLEMTEVVSQCALLQEDVKPVRAVTLGTGKCGVKVTAEGDPSSPEIHDPLEPEDDLDSSFQRDPTSESPHPSLQASRPATRRGRKPKVRIDDSDVPTKSVRRTRAKAAQSLALGAFTDASNKDPDPSSGSLETQPESAAAITDDGNFPEQGSSPRKCAAKRGRKRGQRKSVVLKENRRDETSPEEDGGEGDAPPAVAGRQRARVKPVCSTCGKTFSETSSLRRHLRIHKGVKPYECQLCGRAFRQGNQLKTHVRTHTGEKPYECTLCGKSFAQKCQLVFHCRMHHGEEKPYKCEVCGLQFATSSNFKIHSRKHSGEKPYECNCCGKHFAQASTLTYHMRRHTGEKPYVCDTCGKAFAVSSSLITHARKHTGETPYLCLVCGKTFMTSGELNKHFRSHTGARRADCEFCGNSYTDVKYLRKHIAKLHKDEVAQDSKQIPFPLNIPIDHQSLIARAPPEAADAPAETAAVLTEPVVPTETQLIFIQTLN</sequence>
<dbReference type="GeneTree" id="ENSGT00940000161266"/>
<dbReference type="GO" id="GO:0000981">
    <property type="term" value="F:DNA-binding transcription factor activity, RNA polymerase II-specific"/>
    <property type="evidence" value="ECO:0007669"/>
    <property type="project" value="TreeGrafter"/>
</dbReference>
<evidence type="ECO:0000256" key="5">
    <source>
        <dbReference type="ARBA" id="ARBA00022833"/>
    </source>
</evidence>
<dbReference type="Gene3D" id="3.30.710.10">
    <property type="entry name" value="Potassium Channel Kv1.1, Chain A"/>
    <property type="match status" value="1"/>
</dbReference>
<dbReference type="FunFam" id="3.30.160.60:FF:000352">
    <property type="entry name" value="zinc finger protein 3 homolog"/>
    <property type="match status" value="1"/>
</dbReference>
<keyword evidence="7" id="KW-0238">DNA-binding</keyword>
<feature type="domain" description="C2H2-type" evidence="13">
    <location>
        <begin position="362"/>
        <end position="390"/>
    </location>
</feature>
<dbReference type="GO" id="GO:0003677">
    <property type="term" value="F:DNA binding"/>
    <property type="evidence" value="ECO:0007669"/>
    <property type="project" value="UniProtKB-KW"/>
</dbReference>
<keyword evidence="4 10" id="KW-0863">Zinc-finger</keyword>
<dbReference type="Ensembl" id="ENSPKIT00000026732.1">
    <property type="protein sequence ID" value="ENSPKIP00000002780.1"/>
    <property type="gene ID" value="ENSPKIG00000020543.1"/>
</dbReference>
<dbReference type="InterPro" id="IPR013087">
    <property type="entry name" value="Znf_C2H2_type"/>
</dbReference>
<dbReference type="GO" id="GO:0008270">
    <property type="term" value="F:zinc ion binding"/>
    <property type="evidence" value="ECO:0007669"/>
    <property type="project" value="UniProtKB-KW"/>
</dbReference>
<dbReference type="Proteomes" id="UP000261540">
    <property type="component" value="Unplaced"/>
</dbReference>
<dbReference type="SUPFAM" id="SSF57667">
    <property type="entry name" value="beta-beta-alpha zinc fingers"/>
    <property type="match status" value="5"/>
</dbReference>
<feature type="domain" description="C2H2-type" evidence="13">
    <location>
        <begin position="306"/>
        <end position="333"/>
    </location>
</feature>
<feature type="region of interest" description="Disordered" evidence="11">
    <location>
        <begin position="132"/>
        <end position="301"/>
    </location>
</feature>
<evidence type="ECO:0000256" key="3">
    <source>
        <dbReference type="ARBA" id="ARBA00022737"/>
    </source>
</evidence>
<dbReference type="FunFam" id="3.30.160.60:FF:000267">
    <property type="entry name" value="Zinc finger and BTB domain-containing 49"/>
    <property type="match status" value="1"/>
</dbReference>
<dbReference type="FunFam" id="3.30.160.60:FF:000478">
    <property type="entry name" value="Zinc finger protein 133"/>
    <property type="match status" value="2"/>
</dbReference>
<evidence type="ECO:0000256" key="8">
    <source>
        <dbReference type="ARBA" id="ARBA00023163"/>
    </source>
</evidence>
<evidence type="ECO:0000259" key="13">
    <source>
        <dbReference type="PROSITE" id="PS50157"/>
    </source>
</evidence>
<dbReference type="SMART" id="SM00355">
    <property type="entry name" value="ZnF_C2H2"/>
    <property type="match status" value="8"/>
</dbReference>
<keyword evidence="3" id="KW-0677">Repeat</keyword>
<evidence type="ECO:0000256" key="9">
    <source>
        <dbReference type="ARBA" id="ARBA00023242"/>
    </source>
</evidence>
<dbReference type="PANTHER" id="PTHR24394:SF29">
    <property type="entry name" value="MYONEURIN"/>
    <property type="match status" value="1"/>
</dbReference>
<dbReference type="PROSITE" id="PS00028">
    <property type="entry name" value="ZINC_FINGER_C2H2_1"/>
    <property type="match status" value="8"/>
</dbReference>
<feature type="compositionally biased region" description="Basic and acidic residues" evidence="11">
    <location>
        <begin position="272"/>
        <end position="281"/>
    </location>
</feature>
<evidence type="ECO:0000313" key="15">
    <source>
        <dbReference type="Proteomes" id="UP000261540"/>
    </source>
</evidence>
<comment type="subcellular location">
    <subcellularLocation>
        <location evidence="1">Nucleus</location>
    </subcellularLocation>
</comment>
<feature type="domain" description="C2H2-type" evidence="13">
    <location>
        <begin position="334"/>
        <end position="361"/>
    </location>
</feature>
<feature type="domain" description="BTB" evidence="12">
    <location>
        <begin position="24"/>
        <end position="89"/>
    </location>
</feature>
<dbReference type="PROSITE" id="PS50097">
    <property type="entry name" value="BTB"/>
    <property type="match status" value="1"/>
</dbReference>
<evidence type="ECO:0000256" key="2">
    <source>
        <dbReference type="ARBA" id="ARBA00022723"/>
    </source>
</evidence>
<dbReference type="Pfam" id="PF13894">
    <property type="entry name" value="zf-C2H2_4"/>
    <property type="match status" value="1"/>
</dbReference>
<dbReference type="GO" id="GO:0005634">
    <property type="term" value="C:nucleus"/>
    <property type="evidence" value="ECO:0007669"/>
    <property type="project" value="UniProtKB-SubCell"/>
</dbReference>
<dbReference type="PROSITE" id="PS50157">
    <property type="entry name" value="ZINC_FINGER_C2H2_2"/>
    <property type="match status" value="8"/>
</dbReference>
<feature type="compositionally biased region" description="Polar residues" evidence="11">
    <location>
        <begin position="158"/>
        <end position="177"/>
    </location>
</feature>
<dbReference type="InterPro" id="IPR036236">
    <property type="entry name" value="Znf_C2H2_sf"/>
</dbReference>
<evidence type="ECO:0000256" key="7">
    <source>
        <dbReference type="ARBA" id="ARBA00023125"/>
    </source>
</evidence>
<dbReference type="SUPFAM" id="SSF54695">
    <property type="entry name" value="POZ domain"/>
    <property type="match status" value="1"/>
</dbReference>
<dbReference type="Gene3D" id="3.30.160.60">
    <property type="entry name" value="Classic Zinc Finger"/>
    <property type="match status" value="7"/>
</dbReference>
<feature type="domain" description="C2H2-type" evidence="13">
    <location>
        <begin position="503"/>
        <end position="531"/>
    </location>
</feature>
<evidence type="ECO:0000256" key="11">
    <source>
        <dbReference type="SAM" id="MobiDB-lite"/>
    </source>
</evidence>
<reference evidence="14" key="1">
    <citation type="submission" date="2025-08" db="UniProtKB">
        <authorList>
            <consortium name="Ensembl"/>
        </authorList>
    </citation>
    <scope>IDENTIFICATION</scope>
</reference>
<organism evidence="14 15">
    <name type="scientific">Paramormyrops kingsleyae</name>
    <dbReference type="NCBI Taxonomy" id="1676925"/>
    <lineage>
        <taxon>Eukaryota</taxon>
        <taxon>Metazoa</taxon>
        <taxon>Chordata</taxon>
        <taxon>Craniata</taxon>
        <taxon>Vertebrata</taxon>
        <taxon>Euteleostomi</taxon>
        <taxon>Actinopterygii</taxon>
        <taxon>Neopterygii</taxon>
        <taxon>Teleostei</taxon>
        <taxon>Osteoglossocephala</taxon>
        <taxon>Osteoglossomorpha</taxon>
        <taxon>Osteoglossiformes</taxon>
        <taxon>Mormyridae</taxon>
        <taxon>Paramormyrops</taxon>
    </lineage>
</organism>
<dbReference type="FunFam" id="3.30.160.60:FF:000325">
    <property type="entry name" value="ZFP90 zinc finger protein"/>
    <property type="match status" value="1"/>
</dbReference>
<dbReference type="AlphaFoldDB" id="A0A3B3QAX2"/>
<keyword evidence="15" id="KW-1185">Reference proteome</keyword>
<feature type="domain" description="C2H2-type" evidence="13">
    <location>
        <begin position="447"/>
        <end position="474"/>
    </location>
</feature>
<evidence type="ECO:0000256" key="6">
    <source>
        <dbReference type="ARBA" id="ARBA00023015"/>
    </source>
</evidence>
<proteinExistence type="predicted"/>
<feature type="domain" description="C2H2-type" evidence="13">
    <location>
        <begin position="475"/>
        <end position="502"/>
    </location>
</feature>
<dbReference type="Pfam" id="PF00651">
    <property type="entry name" value="BTB"/>
    <property type="match status" value="1"/>
</dbReference>
<dbReference type="InterPro" id="IPR011333">
    <property type="entry name" value="SKP1/BTB/POZ_sf"/>
</dbReference>
<evidence type="ECO:0000256" key="10">
    <source>
        <dbReference type="PROSITE-ProRule" id="PRU00042"/>
    </source>
</evidence>
<dbReference type="FunFam" id="3.30.160.60:FF:000678">
    <property type="entry name" value="Myoneurin isoform X1"/>
    <property type="match status" value="1"/>
</dbReference>
<reference evidence="14" key="2">
    <citation type="submission" date="2025-09" db="UniProtKB">
        <authorList>
            <consortium name="Ensembl"/>
        </authorList>
    </citation>
    <scope>IDENTIFICATION</scope>
</reference>
<feature type="domain" description="C2H2-type" evidence="13">
    <location>
        <begin position="419"/>
        <end position="446"/>
    </location>
</feature>
<dbReference type="PANTHER" id="PTHR24394">
    <property type="entry name" value="ZINC FINGER PROTEIN"/>
    <property type="match status" value="1"/>
</dbReference>
<evidence type="ECO:0000313" key="14">
    <source>
        <dbReference type="Ensembl" id="ENSPKIP00000002780.1"/>
    </source>
</evidence>
<protein>
    <submittedName>
        <fullName evidence="14">Myoneurin</fullName>
    </submittedName>
</protein>
<dbReference type="InterPro" id="IPR000210">
    <property type="entry name" value="BTB/POZ_dom"/>
</dbReference>
<evidence type="ECO:0000259" key="12">
    <source>
        <dbReference type="PROSITE" id="PS50097"/>
    </source>
</evidence>
<keyword evidence="2" id="KW-0479">Metal-binding</keyword>
<feature type="domain" description="C2H2-type" evidence="13">
    <location>
        <begin position="391"/>
        <end position="418"/>
    </location>
</feature>
<feature type="compositionally biased region" description="Basic residues" evidence="11">
    <location>
        <begin position="257"/>
        <end position="268"/>
    </location>
</feature>
<keyword evidence="9" id="KW-0539">Nucleus</keyword>
<keyword evidence="6" id="KW-0805">Transcription regulation</keyword>
<feature type="compositionally biased region" description="Polar residues" evidence="11">
    <location>
        <begin position="227"/>
        <end position="236"/>
    </location>
</feature>
<evidence type="ECO:0000256" key="4">
    <source>
        <dbReference type="ARBA" id="ARBA00022771"/>
    </source>
</evidence>
<dbReference type="SMART" id="SM00225">
    <property type="entry name" value="BTB"/>
    <property type="match status" value="1"/>
</dbReference>
<keyword evidence="8" id="KW-0804">Transcription</keyword>
<name>A0A3B3QAX2_9TELE</name>
<keyword evidence="5" id="KW-0862">Zinc</keyword>
<dbReference type="Pfam" id="PF00096">
    <property type="entry name" value="zf-C2H2"/>
    <property type="match status" value="5"/>
</dbReference>
<accession>A0A3B3QAX2</accession>
<dbReference type="FunFam" id="3.30.160.60:FF:001498">
    <property type="entry name" value="Zinc finger protein 404"/>
    <property type="match status" value="1"/>
</dbReference>
<evidence type="ECO:0000256" key="1">
    <source>
        <dbReference type="ARBA" id="ARBA00004123"/>
    </source>
</evidence>